<comment type="caution">
    <text evidence="1">The sequence shown here is derived from an EMBL/GenBank/DDBJ whole genome shotgun (WGS) entry which is preliminary data.</text>
</comment>
<name>A0A9P6JRT2_9AGAR</name>
<protein>
    <recommendedName>
        <fullName evidence="3">Hemerythrin-like domain-containing protein</fullName>
    </recommendedName>
</protein>
<reference evidence="1" key="1">
    <citation type="submission" date="2020-11" db="EMBL/GenBank/DDBJ databases">
        <authorList>
            <consortium name="DOE Joint Genome Institute"/>
            <person name="Ahrendt S."/>
            <person name="Riley R."/>
            <person name="Andreopoulos W."/>
            <person name="Labutti K."/>
            <person name="Pangilinan J."/>
            <person name="Ruiz-Duenas F.J."/>
            <person name="Barrasa J.M."/>
            <person name="Sanchez-Garcia M."/>
            <person name="Camarero S."/>
            <person name="Miyauchi S."/>
            <person name="Serrano A."/>
            <person name="Linde D."/>
            <person name="Babiker R."/>
            <person name="Drula E."/>
            <person name="Ayuso-Fernandez I."/>
            <person name="Pacheco R."/>
            <person name="Padilla G."/>
            <person name="Ferreira P."/>
            <person name="Barriuso J."/>
            <person name="Kellner H."/>
            <person name="Castanera R."/>
            <person name="Alfaro M."/>
            <person name="Ramirez L."/>
            <person name="Pisabarro A.G."/>
            <person name="Kuo A."/>
            <person name="Tritt A."/>
            <person name="Lipzen A."/>
            <person name="He G."/>
            <person name="Yan M."/>
            <person name="Ng V."/>
            <person name="Cullen D."/>
            <person name="Martin F."/>
            <person name="Rosso M.-N."/>
            <person name="Henrissat B."/>
            <person name="Hibbett D."/>
            <person name="Martinez A.T."/>
            <person name="Grigoriev I.V."/>
        </authorList>
    </citation>
    <scope>NUCLEOTIDE SEQUENCE</scope>
    <source>
        <strain evidence="1">CBS 506.95</strain>
    </source>
</reference>
<evidence type="ECO:0000313" key="2">
    <source>
        <dbReference type="Proteomes" id="UP000807306"/>
    </source>
</evidence>
<organism evidence="1 2">
    <name type="scientific">Crepidotus variabilis</name>
    <dbReference type="NCBI Taxonomy" id="179855"/>
    <lineage>
        <taxon>Eukaryota</taxon>
        <taxon>Fungi</taxon>
        <taxon>Dikarya</taxon>
        <taxon>Basidiomycota</taxon>
        <taxon>Agaricomycotina</taxon>
        <taxon>Agaricomycetes</taxon>
        <taxon>Agaricomycetidae</taxon>
        <taxon>Agaricales</taxon>
        <taxon>Agaricineae</taxon>
        <taxon>Crepidotaceae</taxon>
        <taxon>Crepidotus</taxon>
    </lineage>
</organism>
<dbReference type="Proteomes" id="UP000807306">
    <property type="component" value="Unassembled WGS sequence"/>
</dbReference>
<evidence type="ECO:0000313" key="1">
    <source>
        <dbReference type="EMBL" id="KAF9530566.1"/>
    </source>
</evidence>
<dbReference type="AlphaFoldDB" id="A0A9P6JRT2"/>
<proteinExistence type="predicted"/>
<dbReference type="OrthoDB" id="58416at2759"/>
<keyword evidence="2" id="KW-1185">Reference proteome</keyword>
<gene>
    <name evidence="1" type="ORF">CPB83DRAFT_921543</name>
</gene>
<evidence type="ECO:0008006" key="3">
    <source>
        <dbReference type="Google" id="ProtNLM"/>
    </source>
</evidence>
<sequence>MRRDEQARFPLIEVQYSPNMDFWKHSTETFGVQLGLIQNLYIRCLNSIYYHAPRVKKEDESAYIGYTQAWIECILQHHSGVEESLVNPFVRQRFELCQNPNLDYNFLHIMKTLRAYLTDVNQGTSPYDGMKIRELAETLGDDLVEHLHDNQQMPALCPARLAECDTRDVETLFAKLEAYSREHVSIAFGFVLAINHHDRDMYPTWPPMPKPVRWFAENVAFWWHRDYWKFAPYDRKGEPQVYVGKDIDTIKPDSSR</sequence>
<accession>A0A9P6JRT2</accession>
<dbReference type="EMBL" id="MU157839">
    <property type="protein sequence ID" value="KAF9530566.1"/>
    <property type="molecule type" value="Genomic_DNA"/>
</dbReference>